<keyword evidence="3" id="KW-1185">Reference proteome</keyword>
<organism evidence="2 3">
    <name type="scientific">Sphaerisporangium rubeum</name>
    <dbReference type="NCBI Taxonomy" id="321317"/>
    <lineage>
        <taxon>Bacteria</taxon>
        <taxon>Bacillati</taxon>
        <taxon>Actinomycetota</taxon>
        <taxon>Actinomycetes</taxon>
        <taxon>Streptosporangiales</taxon>
        <taxon>Streptosporangiaceae</taxon>
        <taxon>Sphaerisporangium</taxon>
    </lineage>
</organism>
<evidence type="ECO:0000313" key="2">
    <source>
        <dbReference type="EMBL" id="MBB6472409.1"/>
    </source>
</evidence>
<dbReference type="RefSeq" id="WP_184979479.1">
    <property type="nucleotide sequence ID" value="NZ_BAAALO010000139.1"/>
</dbReference>
<sequence>MTGPVAALTRFKLAAYVKAHRVIQPFLGLLVVMIVLYSTRVTPGQELATYSDSAALLVPVLAWSVRGLLDAEPDVQRLISATAASRPGREVVSGLLAGAAVAAGLAVLALVVPLGIGFTTFPGVTVLAGGAALHVLSLVTGTALGALTSRPVLPDPAVSTLVLIGGYAVVLLLSLTPFTWLTVPIIGWIRGASEPAFLTASLPGLAAVTLAWCALGLLAYVRLRRTRP</sequence>
<feature type="transmembrane region" description="Helical" evidence="1">
    <location>
        <begin position="160"/>
        <end position="180"/>
    </location>
</feature>
<feature type="transmembrane region" description="Helical" evidence="1">
    <location>
        <begin position="90"/>
        <end position="112"/>
    </location>
</feature>
<feature type="transmembrane region" description="Helical" evidence="1">
    <location>
        <begin position="21"/>
        <end position="38"/>
    </location>
</feature>
<accession>A0A7X0IBZ1</accession>
<dbReference type="Proteomes" id="UP000555564">
    <property type="component" value="Unassembled WGS sequence"/>
</dbReference>
<dbReference type="AlphaFoldDB" id="A0A7X0IBZ1"/>
<feature type="transmembrane region" description="Helical" evidence="1">
    <location>
        <begin position="124"/>
        <end position="148"/>
    </location>
</feature>
<keyword evidence="1" id="KW-1133">Transmembrane helix</keyword>
<gene>
    <name evidence="2" type="ORF">BJ992_001840</name>
</gene>
<keyword evidence="1" id="KW-0472">Membrane</keyword>
<proteinExistence type="predicted"/>
<evidence type="ECO:0000256" key="1">
    <source>
        <dbReference type="SAM" id="Phobius"/>
    </source>
</evidence>
<reference evidence="2 3" key="1">
    <citation type="submission" date="2020-08" db="EMBL/GenBank/DDBJ databases">
        <title>Sequencing the genomes of 1000 actinobacteria strains.</title>
        <authorList>
            <person name="Klenk H.-P."/>
        </authorList>
    </citation>
    <scope>NUCLEOTIDE SEQUENCE [LARGE SCALE GENOMIC DNA]</scope>
    <source>
        <strain evidence="2 3">DSM 44936</strain>
    </source>
</reference>
<protein>
    <submittedName>
        <fullName evidence="2">Uncharacterized protein</fullName>
    </submittedName>
</protein>
<feature type="transmembrane region" description="Helical" evidence="1">
    <location>
        <begin position="200"/>
        <end position="221"/>
    </location>
</feature>
<name>A0A7X0IBZ1_9ACTN</name>
<comment type="caution">
    <text evidence="2">The sequence shown here is derived from an EMBL/GenBank/DDBJ whole genome shotgun (WGS) entry which is preliminary data.</text>
</comment>
<keyword evidence="1" id="KW-0812">Transmembrane</keyword>
<evidence type="ECO:0000313" key="3">
    <source>
        <dbReference type="Proteomes" id="UP000555564"/>
    </source>
</evidence>
<dbReference type="EMBL" id="JACHIU010000001">
    <property type="protein sequence ID" value="MBB6472409.1"/>
    <property type="molecule type" value="Genomic_DNA"/>
</dbReference>